<organism evidence="1 2">
    <name type="scientific">Sphingobacterium mizutaii</name>
    <dbReference type="NCBI Taxonomy" id="1010"/>
    <lineage>
        <taxon>Bacteria</taxon>
        <taxon>Pseudomonadati</taxon>
        <taxon>Bacteroidota</taxon>
        <taxon>Sphingobacteriia</taxon>
        <taxon>Sphingobacteriales</taxon>
        <taxon>Sphingobacteriaceae</taxon>
        <taxon>Sphingobacterium</taxon>
    </lineage>
</organism>
<evidence type="ECO:0000313" key="2">
    <source>
        <dbReference type="Proteomes" id="UP000215355"/>
    </source>
</evidence>
<accession>A0AAJ4XC43</accession>
<name>A0AAJ4XC43_9SPHI</name>
<dbReference type="EMBL" id="LT906468">
    <property type="protein sequence ID" value="SNV48154.1"/>
    <property type="molecule type" value="Genomic_DNA"/>
</dbReference>
<reference evidence="1 2" key="1">
    <citation type="submission" date="2017-06" db="EMBL/GenBank/DDBJ databases">
        <authorList>
            <consortium name="Pathogen Informatics"/>
        </authorList>
    </citation>
    <scope>NUCLEOTIDE SEQUENCE [LARGE SCALE GENOMIC DNA]</scope>
    <source>
        <strain evidence="1 2">NCTC12149</strain>
    </source>
</reference>
<dbReference type="RefSeq" id="WP_157739425.1">
    <property type="nucleotide sequence ID" value="NZ_FNGK01000001.1"/>
</dbReference>
<dbReference type="KEGG" id="smiz:4412673_01495"/>
<gene>
    <name evidence="1" type="ORF">SAMEA4412673_01495</name>
</gene>
<protein>
    <submittedName>
        <fullName evidence="1">Uncharacterized protein</fullName>
    </submittedName>
</protein>
<proteinExistence type="predicted"/>
<evidence type="ECO:0000313" key="1">
    <source>
        <dbReference type="EMBL" id="SNV48154.1"/>
    </source>
</evidence>
<dbReference type="Proteomes" id="UP000215355">
    <property type="component" value="Chromosome 1"/>
</dbReference>
<dbReference type="AlphaFoldDB" id="A0AAJ4XC43"/>
<sequence length="49" mass="4793">MEQNYASWGSKDSVTGLMCGAALGLSILADPLSALGAAPAIGCLIGLIA</sequence>